<keyword evidence="2" id="KW-0963">Cytoplasm</keyword>
<evidence type="ECO:0000256" key="2">
    <source>
        <dbReference type="ARBA" id="ARBA00022490"/>
    </source>
</evidence>
<evidence type="ECO:0000256" key="3">
    <source>
        <dbReference type="SAM" id="Coils"/>
    </source>
</evidence>
<dbReference type="SUPFAM" id="SSF48371">
    <property type="entry name" value="ARM repeat"/>
    <property type="match status" value="2"/>
</dbReference>
<dbReference type="GO" id="GO:0000184">
    <property type="term" value="P:nuclear-transcribed mRNA catabolic process, nonsense-mediated decay"/>
    <property type="evidence" value="ECO:0007669"/>
    <property type="project" value="InterPro"/>
</dbReference>
<dbReference type="InterPro" id="IPR039762">
    <property type="entry name" value="Nmd2/UPF2"/>
</dbReference>
<dbReference type="GO" id="GO:0003723">
    <property type="term" value="F:RNA binding"/>
    <property type="evidence" value="ECO:0007669"/>
    <property type="project" value="InterPro"/>
</dbReference>
<evidence type="ECO:0000256" key="1">
    <source>
        <dbReference type="ARBA" id="ARBA00004496"/>
    </source>
</evidence>
<feature type="compositionally biased region" description="Polar residues" evidence="4">
    <location>
        <begin position="1315"/>
        <end position="1326"/>
    </location>
</feature>
<feature type="domain" description="MIF4G" evidence="5">
    <location>
        <begin position="642"/>
        <end position="833"/>
    </location>
</feature>
<dbReference type="SMART" id="SM00543">
    <property type="entry name" value="MIF4G"/>
    <property type="match status" value="2"/>
</dbReference>
<organism evidence="6 7">
    <name type="scientific">Chaetoceros tenuissimus</name>
    <dbReference type="NCBI Taxonomy" id="426638"/>
    <lineage>
        <taxon>Eukaryota</taxon>
        <taxon>Sar</taxon>
        <taxon>Stramenopiles</taxon>
        <taxon>Ochrophyta</taxon>
        <taxon>Bacillariophyta</taxon>
        <taxon>Coscinodiscophyceae</taxon>
        <taxon>Chaetocerotophycidae</taxon>
        <taxon>Chaetocerotales</taxon>
        <taxon>Chaetocerotaceae</taxon>
        <taxon>Chaetoceros</taxon>
    </lineage>
</organism>
<evidence type="ECO:0000259" key="5">
    <source>
        <dbReference type="SMART" id="SM00543"/>
    </source>
</evidence>
<feature type="region of interest" description="Disordered" evidence="4">
    <location>
        <begin position="1295"/>
        <end position="1326"/>
    </location>
</feature>
<sequence length="1454" mass="164617">MSTPNASQQGAGAPQDAKKKRNRRKPNKKTTANTTDSNNTQGGNVENKSDKKRQTNRRKNKEKKPKNDPKNEEPTPEELAEQKRLKEEKEKQAAILAVQKAEAARLQKIKEEQDNLNEQFTKSLANIRAYIQQSKEKHELREQLSNPQILQEKRSAFANSKKKLKTDLKKCNAFSKKIKTAQSFDTINVTSMLKDVDTLNLTRYLDEIATAFLDITAGKLKLSDAAGIVQVLVAFHERYKEFVEDIFMEELLSRLKKKNALDGKQKRIITRILIELLLSGVLSEAKPLMKTIVEASGAPKGNTTSEEGRKNENYIVTDANLVVSFAKAAGHELTGIIPKSVEDDLDFVVKERMRYEEQVISNEMNGQNENVISNEEKEDAEVADDENLINDSSEGDAKPITIPVELMTESSNVVQELHGIRDFRAVPEEVCNRFKKHLKGAYESLSASLVSTHKKLSKMEKRCEEDRLLAGSLTEQRETALNDARKLLESLKKSVEVLSDTICESIPELEEEKEEEKEETATGLEVYKEDGQEVVLGAFDDEETRAFYCDVPDLLTTIPPTLLGYSEQDIAKVQEAVTSKYGVGDSDIDLTDDFVPSEETGSGENDFNEEDTDISNDLLVKNEDEGNDENTENKDTPHYKLMVLLEQELPECNRRERIDELADKFVSNHGTNKNARKRIEKAMFLVPRSRLDLIPYYSRLAAILDRVYPEIASTLVTELEQQFHGLARWKKQQNIESRIRNAKFIGELTKFKVAPPIVALRCLRRCVQDFSGNNIDIACCLLESCGRFLHKTSHTTSKLAQIMDTMVRIRKARHFDERSIEMMKSAFYMVQPPQKKVEKKIKILSPMEEYIKELLLVRLDKSNISFVSKQLMRLPWSDESIDCGEIVVKYMLKVCRRGRYNSISSVASLVSSCKKGKPEVCVRIIDILLEELRFVMEKPSMRDQQRAIVYAKLLGELHNFSLVSSQIIFGQLYDFVNFGHEIPDSIRNASVENQHQGGISMPSKLKSSLGVTEAIQEDEELEEEDEGDNPDEEKDNKEIENQEVAPMPVSPFAEFDPRVPSMIDPPTAVFRIKLICTLLDSCASSLVSATNLPKLDVFLAAFQRYIFIKDFLPTDIEFSLLDTFDLLESCSKIAKKDSKKGAISRFKNWLDAHSAVIKHEELEKSHESKMNRRLLHQAGLLTALDQQDLQDVDSDEEMSTNSVEDEDNSDSGEEMSDNEIESEDDDSEDEEGSDEDDENDDDENDDDDEVLLQMQQQEEEERKNRENELFEQELRKLTMEALEKGKNAARTMASAKVSGTMPSASQFIRGKKSSQDSTDPSSNQGSIFALSGASGMNFQLIKRGRKGKAEAKSFIVPTDTNLAKIASKHDDEAARERDMLKARVLRYEAESAENYTGDVYMDQGSLPEVRNRTLRNIDIDKQFGKSTTRTTPYSGRGHYRGRGTPKGGRGLMRF</sequence>
<comment type="subcellular location">
    <subcellularLocation>
        <location evidence="1">Cytoplasm</location>
    </subcellularLocation>
</comment>
<protein>
    <submittedName>
        <fullName evidence="6">Regulator of nonsense transcripts 2</fullName>
    </submittedName>
</protein>
<dbReference type="GO" id="GO:0035145">
    <property type="term" value="C:exon-exon junction complex"/>
    <property type="evidence" value="ECO:0007669"/>
    <property type="project" value="TreeGrafter"/>
</dbReference>
<feature type="region of interest" description="Disordered" evidence="4">
    <location>
        <begin position="1191"/>
        <end position="1246"/>
    </location>
</feature>
<feature type="compositionally biased region" description="Basic residues" evidence="4">
    <location>
        <begin position="18"/>
        <end position="28"/>
    </location>
</feature>
<feature type="compositionally biased region" description="Polar residues" evidence="4">
    <location>
        <begin position="36"/>
        <end position="46"/>
    </location>
</feature>
<feature type="region of interest" description="Disordered" evidence="4">
    <location>
        <begin position="1"/>
        <end position="86"/>
    </location>
</feature>
<keyword evidence="7" id="KW-1185">Reference proteome</keyword>
<feature type="compositionally biased region" description="Gly residues" evidence="4">
    <location>
        <begin position="1444"/>
        <end position="1454"/>
    </location>
</feature>
<feature type="compositionally biased region" description="Acidic residues" evidence="4">
    <location>
        <begin position="1015"/>
        <end position="1033"/>
    </location>
</feature>
<dbReference type="Pfam" id="PF04050">
    <property type="entry name" value="Upf2"/>
    <property type="match status" value="1"/>
</dbReference>
<dbReference type="Pfam" id="PF02854">
    <property type="entry name" value="MIF4G"/>
    <property type="match status" value="2"/>
</dbReference>
<dbReference type="InterPro" id="IPR003890">
    <property type="entry name" value="MIF4G-like_typ-3"/>
</dbReference>
<evidence type="ECO:0000256" key="4">
    <source>
        <dbReference type="SAM" id="MobiDB-lite"/>
    </source>
</evidence>
<evidence type="ECO:0000313" key="7">
    <source>
        <dbReference type="Proteomes" id="UP001054902"/>
    </source>
</evidence>
<feature type="region of interest" description="Disordered" evidence="4">
    <location>
        <begin position="993"/>
        <end position="1043"/>
    </location>
</feature>
<proteinExistence type="predicted"/>
<feature type="region of interest" description="Disordered" evidence="4">
    <location>
        <begin position="1421"/>
        <end position="1454"/>
    </location>
</feature>
<feature type="compositionally biased region" description="Acidic residues" evidence="4">
    <location>
        <begin position="587"/>
        <end position="596"/>
    </location>
</feature>
<dbReference type="GO" id="GO:0005737">
    <property type="term" value="C:cytoplasm"/>
    <property type="evidence" value="ECO:0007669"/>
    <property type="project" value="UniProtKB-SubCell"/>
</dbReference>
<evidence type="ECO:0000313" key="6">
    <source>
        <dbReference type="EMBL" id="GFH58765.1"/>
    </source>
</evidence>
<feature type="compositionally biased region" description="Polar residues" evidence="4">
    <location>
        <begin position="1"/>
        <end position="10"/>
    </location>
</feature>
<name>A0AAD3D964_9STRA</name>
<dbReference type="EMBL" id="BLLK01000062">
    <property type="protein sequence ID" value="GFH58765.1"/>
    <property type="molecule type" value="Genomic_DNA"/>
</dbReference>
<dbReference type="Proteomes" id="UP001054902">
    <property type="component" value="Unassembled WGS sequence"/>
</dbReference>
<feature type="compositionally biased region" description="Basic residues" evidence="4">
    <location>
        <begin position="54"/>
        <end position="64"/>
    </location>
</feature>
<keyword evidence="3" id="KW-0175">Coiled coil</keyword>
<comment type="caution">
    <text evidence="6">The sequence shown here is derived from an EMBL/GenBank/DDBJ whole genome shotgun (WGS) entry which is preliminary data.</text>
</comment>
<dbReference type="PANTHER" id="PTHR12839">
    <property type="entry name" value="NONSENSE-MEDIATED MRNA DECAY PROTEIN 2 UP-FRAMESHIFT SUPPRESSOR 2"/>
    <property type="match status" value="1"/>
</dbReference>
<gene>
    <name evidence="6" type="ORF">CTEN210_15241</name>
</gene>
<dbReference type="InterPro" id="IPR016024">
    <property type="entry name" value="ARM-type_fold"/>
</dbReference>
<dbReference type="Gene3D" id="1.25.40.180">
    <property type="match status" value="3"/>
</dbReference>
<reference evidence="6 7" key="1">
    <citation type="journal article" date="2021" name="Sci. Rep.">
        <title>The genome of the diatom Chaetoceros tenuissimus carries an ancient integrated fragment of an extant virus.</title>
        <authorList>
            <person name="Hongo Y."/>
            <person name="Kimura K."/>
            <person name="Takaki Y."/>
            <person name="Yoshida Y."/>
            <person name="Baba S."/>
            <person name="Kobayashi G."/>
            <person name="Nagasaki K."/>
            <person name="Hano T."/>
            <person name="Tomaru Y."/>
        </authorList>
    </citation>
    <scope>NUCLEOTIDE SEQUENCE [LARGE SCALE GENOMIC DNA]</scope>
    <source>
        <strain evidence="6 7">NIES-3715</strain>
    </source>
</reference>
<feature type="domain" description="MIF4G" evidence="5">
    <location>
        <begin position="849"/>
        <end position="1130"/>
    </location>
</feature>
<feature type="coiled-coil region" evidence="3">
    <location>
        <begin position="1253"/>
        <end position="1280"/>
    </location>
</feature>
<accession>A0AAD3D964</accession>
<feature type="compositionally biased region" description="Polar residues" evidence="4">
    <location>
        <begin position="1424"/>
        <end position="1433"/>
    </location>
</feature>
<dbReference type="PANTHER" id="PTHR12839:SF7">
    <property type="entry name" value="REGULATOR OF NONSENSE TRANSCRIPTS 2"/>
    <property type="match status" value="1"/>
</dbReference>
<dbReference type="InterPro" id="IPR007193">
    <property type="entry name" value="Upf2/Nmd2_C"/>
</dbReference>
<feature type="region of interest" description="Disordered" evidence="4">
    <location>
        <begin position="587"/>
        <end position="614"/>
    </location>
</feature>